<proteinExistence type="predicted"/>
<feature type="compositionally biased region" description="Low complexity" evidence="1">
    <location>
        <begin position="1076"/>
        <end position="1087"/>
    </location>
</feature>
<evidence type="ECO:0000256" key="1">
    <source>
        <dbReference type="SAM" id="MobiDB-lite"/>
    </source>
</evidence>
<feature type="compositionally biased region" description="Gly residues" evidence="1">
    <location>
        <begin position="75"/>
        <end position="86"/>
    </location>
</feature>
<dbReference type="EMBL" id="NWUJ01000007">
    <property type="protein sequence ID" value="PFH34180.1"/>
    <property type="molecule type" value="Genomic_DNA"/>
</dbReference>
<feature type="region of interest" description="Disordered" evidence="1">
    <location>
        <begin position="687"/>
        <end position="707"/>
    </location>
</feature>
<dbReference type="VEuPathDB" id="ToxoDB:BESB_073320"/>
<feature type="compositionally biased region" description="Low complexity" evidence="1">
    <location>
        <begin position="331"/>
        <end position="361"/>
    </location>
</feature>
<feature type="compositionally biased region" description="Low complexity" evidence="1">
    <location>
        <begin position="688"/>
        <end position="707"/>
    </location>
</feature>
<dbReference type="OrthoDB" id="10476220at2759"/>
<organism evidence="2 3">
    <name type="scientific">Besnoitia besnoiti</name>
    <name type="common">Apicomplexan protozoan</name>
    <dbReference type="NCBI Taxonomy" id="94643"/>
    <lineage>
        <taxon>Eukaryota</taxon>
        <taxon>Sar</taxon>
        <taxon>Alveolata</taxon>
        <taxon>Apicomplexa</taxon>
        <taxon>Conoidasida</taxon>
        <taxon>Coccidia</taxon>
        <taxon>Eucoccidiorida</taxon>
        <taxon>Eimeriorina</taxon>
        <taxon>Sarcocystidae</taxon>
        <taxon>Besnoitia</taxon>
    </lineage>
</organism>
<feature type="region of interest" description="Disordered" evidence="1">
    <location>
        <begin position="331"/>
        <end position="547"/>
    </location>
</feature>
<feature type="compositionally biased region" description="Basic and acidic residues" evidence="1">
    <location>
        <begin position="984"/>
        <end position="1017"/>
    </location>
</feature>
<feature type="compositionally biased region" description="Low complexity" evidence="1">
    <location>
        <begin position="195"/>
        <end position="217"/>
    </location>
</feature>
<feature type="compositionally biased region" description="Basic residues" evidence="1">
    <location>
        <begin position="410"/>
        <end position="424"/>
    </location>
</feature>
<gene>
    <name evidence="2" type="ORF">BESB_073320</name>
</gene>
<feature type="compositionally biased region" description="Low complexity" evidence="1">
    <location>
        <begin position="167"/>
        <end position="183"/>
    </location>
</feature>
<feature type="compositionally biased region" description="Basic and acidic residues" evidence="1">
    <location>
        <begin position="850"/>
        <end position="864"/>
    </location>
</feature>
<feature type="compositionally biased region" description="Low complexity" evidence="1">
    <location>
        <begin position="776"/>
        <end position="825"/>
    </location>
</feature>
<feature type="compositionally biased region" description="Low complexity" evidence="1">
    <location>
        <begin position="938"/>
        <end position="962"/>
    </location>
</feature>
<evidence type="ECO:0000313" key="2">
    <source>
        <dbReference type="EMBL" id="PFH34180.1"/>
    </source>
</evidence>
<feature type="region of interest" description="Disordered" evidence="1">
    <location>
        <begin position="1076"/>
        <end position="1276"/>
    </location>
</feature>
<name>A0A2A9MFM4_BESBE</name>
<feature type="compositionally biased region" description="Low complexity" evidence="1">
    <location>
        <begin position="429"/>
        <end position="447"/>
    </location>
</feature>
<dbReference type="GeneID" id="40312258"/>
<feature type="compositionally biased region" description="Pro residues" evidence="1">
    <location>
        <begin position="362"/>
        <end position="375"/>
    </location>
</feature>
<dbReference type="KEGG" id="bbes:BESB_073320"/>
<feature type="compositionally biased region" description="Low complexity" evidence="1">
    <location>
        <begin position="138"/>
        <end position="155"/>
    </location>
</feature>
<feature type="compositionally biased region" description="Acidic residues" evidence="1">
    <location>
        <begin position="1222"/>
        <end position="1238"/>
    </location>
</feature>
<protein>
    <submittedName>
        <fullName evidence="2">Uncharacterized protein</fullName>
    </submittedName>
</protein>
<keyword evidence="3" id="KW-1185">Reference proteome</keyword>
<feature type="compositionally biased region" description="Basic and acidic residues" evidence="1">
    <location>
        <begin position="503"/>
        <end position="517"/>
    </location>
</feature>
<feature type="region of interest" description="Disordered" evidence="1">
    <location>
        <begin position="737"/>
        <end position="1064"/>
    </location>
</feature>
<feature type="compositionally biased region" description="Basic and acidic residues" evidence="1">
    <location>
        <begin position="467"/>
        <end position="478"/>
    </location>
</feature>
<dbReference type="RefSeq" id="XP_029218189.1">
    <property type="nucleotide sequence ID" value="XM_029365705.1"/>
</dbReference>
<evidence type="ECO:0000313" key="3">
    <source>
        <dbReference type="Proteomes" id="UP000224006"/>
    </source>
</evidence>
<comment type="caution">
    <text evidence="2">The sequence shown here is derived from an EMBL/GenBank/DDBJ whole genome shotgun (WGS) entry which is preliminary data.</text>
</comment>
<feature type="region of interest" description="Disordered" evidence="1">
    <location>
        <begin position="33"/>
        <end position="155"/>
    </location>
</feature>
<feature type="compositionally biased region" description="Low complexity" evidence="1">
    <location>
        <begin position="1101"/>
        <end position="1178"/>
    </location>
</feature>
<reference evidence="2 3" key="1">
    <citation type="submission" date="2017-09" db="EMBL/GenBank/DDBJ databases">
        <title>Genome sequencing of Besnoitia besnoiti strain Bb-Ger1.</title>
        <authorList>
            <person name="Schares G."/>
            <person name="Venepally P."/>
            <person name="Lorenzi H.A."/>
        </authorList>
    </citation>
    <scope>NUCLEOTIDE SEQUENCE [LARGE SCALE GENOMIC DNA]</scope>
    <source>
        <strain evidence="2 3">Bb-Ger1</strain>
    </source>
</reference>
<dbReference type="Proteomes" id="UP000224006">
    <property type="component" value="Unassembled WGS sequence"/>
</dbReference>
<feature type="region of interest" description="Disordered" evidence="1">
    <location>
        <begin position="167"/>
        <end position="217"/>
    </location>
</feature>
<feature type="compositionally biased region" description="Basic and acidic residues" evidence="1">
    <location>
        <begin position="537"/>
        <end position="547"/>
    </location>
</feature>
<accession>A0A2A9MFM4</accession>
<sequence>MEERKATSGWIREAIEDLLLIELRDRLLLESEHAFASAEDEPDPKYTAEEEREDPPPAGRAEAGRHEADAEANPRGGGGREGGGGRDATVQCDGERGRKEGRHLSSPLACRSAAPTRTLLEPRLSLLPVSSHAEKNASDPSSGSSCPSCPSSSAPLRASSLVSLASVASVSPPSSAPPASADSATRRPLSVSPGAPRASSADFRASSAAASSSPPLSSLTAVPSSYAEAPVPAPPAFSSRASPFCAASSAVSFYSPFGFASSAPSASSSALSLSRSRVRAFPATSFSVQSRPTEFLPCRLLEVCRHELRPDILLLLLSDGASTALAALKPPSSRASVSGAPSPPSASACVATSRPSRGCASPSPPPRAAPSPAESPWPLGSSSSACEAAPTQTPTQTPTPTPTPPARTGKSCRTRRSVGRRRYREARLPLRAPPWRSVGEGAAAGGAEDVRRAGRHGGGAGSAGVTGDKERKARRLGEEATGCALRSESAARPGGEARAGTTEGRENARERSCRNEEGNSASSGVLLERSSRHKAQKKGEAGRRKTRAQETEDLWSWLIARNWKGTGAPWDFYSSEDIDDLFAELRNLRSGYFEVLLAPRIARGLSSSLPCLLLTAIYPLVSTPLPQQSLALSLPPPLGPSPPLGAARSSLRMSAGTPAIKPTTLSGSLAHAGGFSLHAPRSQLRPCSSFRSASSASPGVPSAVSSSPARVTAVSSLRAASAVRPVAAPAAAARFGAPSSLPTRQEPESGGAPSLGPPSSSPTAVSRATAPRGFLPWSSSPSSFSSAVPPSGSSPLPESSSTSRAACGFSSSLSSDCSPSPSFASSRREDALRQGCARGRATEAQTSVSGKERELAAWRSEHVGHSARATEGGGSGEEKDEALRDGAGGEAARSVLCQDARSMNLRENGEGDAELPSVATTKQSDGKNREAGSASNLDLLRGADSARAAAAASGEEGSPPSAYDSLSAGSSRNAAEDAPAEARASQEEARGFKGAGRAEGEACEARAKGSCSEERGPPDGQVQENERGEPGRVSGPSVGEGTVARGRGDEHDASQLGSDVSLPSAATQALSLWGSAGSLSSRSNASGDTQVTVPLEASLTSQRSSASQPPPSVSSSSGPPDHTQSPLAVLSQASSASASSVSPSAASASRASSSSASSSPRPSPSPAEEATRSASSAEPLRRVDRGGLAPSGASGKRRLPPSTVPRTEEKRRKTTSAAPIYVDDEPEEIAISDDDDDESAKRASAPVPPEHSTGPSAIFEAEQRNEKPPGGTFSPQALFQTLRNANGGIIDMEVLRKFRNEAATKSPVLRQMKEANAKLAAAVELIKRRRQRGTPKALPHRNE</sequence>